<dbReference type="Proteomes" id="UP001234297">
    <property type="component" value="Chromosome 2"/>
</dbReference>
<proteinExistence type="predicted"/>
<comment type="caution">
    <text evidence="1">The sequence shown here is derived from an EMBL/GenBank/DDBJ whole genome shotgun (WGS) entry which is preliminary data.</text>
</comment>
<name>A0ACC2MF30_PERAE</name>
<evidence type="ECO:0000313" key="2">
    <source>
        <dbReference type="Proteomes" id="UP001234297"/>
    </source>
</evidence>
<evidence type="ECO:0000313" key="1">
    <source>
        <dbReference type="EMBL" id="KAJ8644381.1"/>
    </source>
</evidence>
<organism evidence="1 2">
    <name type="scientific">Persea americana</name>
    <name type="common">Avocado</name>
    <dbReference type="NCBI Taxonomy" id="3435"/>
    <lineage>
        <taxon>Eukaryota</taxon>
        <taxon>Viridiplantae</taxon>
        <taxon>Streptophyta</taxon>
        <taxon>Embryophyta</taxon>
        <taxon>Tracheophyta</taxon>
        <taxon>Spermatophyta</taxon>
        <taxon>Magnoliopsida</taxon>
        <taxon>Magnoliidae</taxon>
        <taxon>Laurales</taxon>
        <taxon>Lauraceae</taxon>
        <taxon>Persea</taxon>
    </lineage>
</organism>
<gene>
    <name evidence="1" type="ORF">MRB53_006129</name>
</gene>
<accession>A0ACC2MF30</accession>
<sequence length="915" mass="102284">MQPGSITPSPESPDPHSQEPELSTALLYHVGQKFDEVCQLKQGKNSNLSSAKILEMMKTNNLDNASTHSLLNVLNGILDESIQRRNGEVPQNIAHLLKMIVQEIDERISTQVEHIKNQNNHIKASEERYQARTRLLETLATGASEETQIVMNQLQHIKVEKAKMQDREKLGEQDIVRLMKEKENSDLAVLALKEELDRMKINHAENCLHLATRANNVTLEFEERLKETENLLTESRNKARELEAISESKVHSWKKKEHKYHKFIGFQFQALRELRLASGSIKKEIINTQRNWQGEIKILGKKLKGLTDAAENYHMVLAENRKLYNEVQDLKGNIRVYCRIRPFLPGQSEQQTTIEYIGENGELLVANPSKQGKDGRRMFKFNKVFGPAASQEEVFLDTQPLIRSVLDGYNVCIFAYGQTGSGKTYTMSGPNASSEEDWGVNYRALNDLFLMSRNRRNTFMYEVGVQMVEIYNEQVRDLLTNDGSQKRLGIWTTSQPNGLAVPDASMHAVKSTADVLELMQIGQMNRAVGATALNERSSRSHSVLTVHVRGVDLETGVTLRGSLHLVDLAGSERVDRSEATGDRLKEAQHINKSLSALGDVIFALAQKSPHVPYRNSKLTQVLQSSLGGQAKTLMFVQLNPDLASYSETVSTLKFAERVSGVELGAARSNKEGKDVRELMEQVASLRDTITKKDEEIERLLMLKDLRTQHPNLSNEKRGRSLAKHASSSPSRAILGVHSHHSRKMSSGRSFRSTDKAASDQDNCSEYSDQQSETGSQQSLDDFRQQKEFLPPSKLAIRDSSQNFLEDAELLAFGNGDSEERLSDISDSGLSMGTETDGSMCSIVEFTLFPEAVKPAETTEQMPVPGSRIPRPLQKHTQTGSTHLASKSSSKASTSSRKSSSGQGTGSSTKQPKRWQ</sequence>
<reference evidence="1 2" key="1">
    <citation type="journal article" date="2022" name="Hortic Res">
        <title>A haplotype resolved chromosomal level avocado genome allows analysis of novel avocado genes.</title>
        <authorList>
            <person name="Nath O."/>
            <person name="Fletcher S.J."/>
            <person name="Hayward A."/>
            <person name="Shaw L.M."/>
            <person name="Masouleh A.K."/>
            <person name="Furtado A."/>
            <person name="Henry R.J."/>
            <person name="Mitter N."/>
        </authorList>
    </citation>
    <scope>NUCLEOTIDE SEQUENCE [LARGE SCALE GENOMIC DNA]</scope>
    <source>
        <strain evidence="2">cv. Hass</strain>
    </source>
</reference>
<dbReference type="EMBL" id="CM056810">
    <property type="protein sequence ID" value="KAJ8644381.1"/>
    <property type="molecule type" value="Genomic_DNA"/>
</dbReference>
<protein>
    <submittedName>
        <fullName evidence="1">Uncharacterized protein</fullName>
    </submittedName>
</protein>
<keyword evidence="2" id="KW-1185">Reference proteome</keyword>